<comment type="caution">
    <text evidence="2">The sequence shown here is derived from an EMBL/GenBank/DDBJ whole genome shotgun (WGS) entry which is preliminary data.</text>
</comment>
<dbReference type="InterPro" id="IPR036676">
    <property type="entry name" value="PurM-like_C_sf"/>
</dbReference>
<dbReference type="SUPFAM" id="SSF56042">
    <property type="entry name" value="PurM C-terminal domain-like"/>
    <property type="match status" value="1"/>
</dbReference>
<dbReference type="GO" id="GO:0009030">
    <property type="term" value="F:thiamine-phosphate kinase activity"/>
    <property type="evidence" value="ECO:0007669"/>
    <property type="project" value="InterPro"/>
</dbReference>
<proteinExistence type="predicted"/>
<sequence>MKQNEIISFYGESRLIDLIDEVIYSKTGKRLRRDDSFFFKYKYEKEGKCLVLNSDMFNATTDAPKQMNFYQMGLKSILMNLSDLVVKGVKPEGIIVSLGLPNDLPVVSFKRLIEGIVDYSKKWNLNYLGGDLNTSKEIIINPTVFGFKNPKEIIYRKGIKTGDVLAINNKFGLTGVGFDILLHKGAKVKDFSKYRGAIKSVLEPNDLGKEAYILANNKLATASIDSSDGLSKTLKDLTLSNPNLGFEIDFNDNLIHE</sequence>
<dbReference type="GO" id="GO:0009228">
    <property type="term" value="P:thiamine biosynthetic process"/>
    <property type="evidence" value="ECO:0007669"/>
    <property type="project" value="InterPro"/>
</dbReference>
<dbReference type="Gene3D" id="3.90.650.10">
    <property type="entry name" value="PurM-like C-terminal domain"/>
    <property type="match status" value="1"/>
</dbReference>
<evidence type="ECO:0000259" key="1">
    <source>
        <dbReference type="Pfam" id="PF00586"/>
    </source>
</evidence>
<feature type="domain" description="PurM-like N-terminal" evidence="1">
    <location>
        <begin position="45"/>
        <end position="146"/>
    </location>
</feature>
<dbReference type="EMBL" id="BARU01022150">
    <property type="protein sequence ID" value="GAH53463.1"/>
    <property type="molecule type" value="Genomic_DNA"/>
</dbReference>
<dbReference type="Gene3D" id="3.30.1330.10">
    <property type="entry name" value="PurM-like, N-terminal domain"/>
    <property type="match status" value="1"/>
</dbReference>
<dbReference type="PANTHER" id="PTHR30270">
    <property type="entry name" value="THIAMINE-MONOPHOSPHATE KINASE"/>
    <property type="match status" value="1"/>
</dbReference>
<reference evidence="2" key="1">
    <citation type="journal article" date="2014" name="Front. Microbiol.">
        <title>High frequency of phylogenetically diverse reductive dehalogenase-homologous genes in deep subseafloor sedimentary metagenomes.</title>
        <authorList>
            <person name="Kawai M."/>
            <person name="Futagami T."/>
            <person name="Toyoda A."/>
            <person name="Takaki Y."/>
            <person name="Nishi S."/>
            <person name="Hori S."/>
            <person name="Arai W."/>
            <person name="Tsubouchi T."/>
            <person name="Morono Y."/>
            <person name="Uchiyama I."/>
            <person name="Ito T."/>
            <person name="Fujiyama A."/>
            <person name="Inagaki F."/>
            <person name="Takami H."/>
        </authorList>
    </citation>
    <scope>NUCLEOTIDE SEQUENCE</scope>
    <source>
        <strain evidence="2">Expedition CK06-06</strain>
    </source>
</reference>
<dbReference type="Pfam" id="PF00586">
    <property type="entry name" value="AIRS"/>
    <property type="match status" value="1"/>
</dbReference>
<evidence type="ECO:0000313" key="2">
    <source>
        <dbReference type="EMBL" id="GAH53463.1"/>
    </source>
</evidence>
<dbReference type="InterPro" id="IPR036921">
    <property type="entry name" value="PurM-like_N_sf"/>
</dbReference>
<accession>X1I7D5</accession>
<protein>
    <recommendedName>
        <fullName evidence="1">PurM-like N-terminal domain-containing protein</fullName>
    </recommendedName>
</protein>
<name>X1I7D5_9ZZZZ</name>
<dbReference type="CDD" id="cd02194">
    <property type="entry name" value="ThiL"/>
    <property type="match status" value="1"/>
</dbReference>
<dbReference type="SUPFAM" id="SSF55326">
    <property type="entry name" value="PurM N-terminal domain-like"/>
    <property type="match status" value="1"/>
</dbReference>
<dbReference type="InterPro" id="IPR006283">
    <property type="entry name" value="ThiL-like"/>
</dbReference>
<dbReference type="InterPro" id="IPR016188">
    <property type="entry name" value="PurM-like_N"/>
</dbReference>
<organism evidence="2">
    <name type="scientific">marine sediment metagenome</name>
    <dbReference type="NCBI Taxonomy" id="412755"/>
    <lineage>
        <taxon>unclassified sequences</taxon>
        <taxon>metagenomes</taxon>
        <taxon>ecological metagenomes</taxon>
    </lineage>
</organism>
<gene>
    <name evidence="2" type="ORF">S03H2_36121</name>
</gene>
<feature type="non-terminal residue" evidence="2">
    <location>
        <position position="257"/>
    </location>
</feature>
<dbReference type="AlphaFoldDB" id="X1I7D5"/>
<dbReference type="PANTHER" id="PTHR30270:SF0">
    <property type="entry name" value="THIAMINE-MONOPHOSPHATE KINASE"/>
    <property type="match status" value="1"/>
</dbReference>